<accession>A0ABR0PPQ2</accession>
<organism evidence="2 3">
    <name type="scientific">Gossypium arboreum</name>
    <name type="common">Tree cotton</name>
    <name type="synonym">Gossypium nanking</name>
    <dbReference type="NCBI Taxonomy" id="29729"/>
    <lineage>
        <taxon>Eukaryota</taxon>
        <taxon>Viridiplantae</taxon>
        <taxon>Streptophyta</taxon>
        <taxon>Embryophyta</taxon>
        <taxon>Tracheophyta</taxon>
        <taxon>Spermatophyta</taxon>
        <taxon>Magnoliopsida</taxon>
        <taxon>eudicotyledons</taxon>
        <taxon>Gunneridae</taxon>
        <taxon>Pentapetalae</taxon>
        <taxon>rosids</taxon>
        <taxon>malvids</taxon>
        <taxon>Malvales</taxon>
        <taxon>Malvaceae</taxon>
        <taxon>Malvoideae</taxon>
        <taxon>Gossypium</taxon>
    </lineage>
</organism>
<reference evidence="2 3" key="1">
    <citation type="submission" date="2023-03" db="EMBL/GenBank/DDBJ databases">
        <title>WGS of Gossypium arboreum.</title>
        <authorList>
            <person name="Yu D."/>
        </authorList>
    </citation>
    <scope>NUCLEOTIDE SEQUENCE [LARGE SCALE GENOMIC DNA]</scope>
    <source>
        <tissue evidence="2">Leaf</tissue>
    </source>
</reference>
<proteinExistence type="predicted"/>
<evidence type="ECO:0000313" key="3">
    <source>
        <dbReference type="Proteomes" id="UP001358586"/>
    </source>
</evidence>
<feature type="compositionally biased region" description="Polar residues" evidence="1">
    <location>
        <begin position="1"/>
        <end position="12"/>
    </location>
</feature>
<evidence type="ECO:0000313" key="2">
    <source>
        <dbReference type="EMBL" id="KAK5826333.1"/>
    </source>
</evidence>
<sequence>MDVSSTQSQSSNPKKIDFTFPKKKKKSSEARGSNSSTSLIDAAMSLGDNIRTVSLKLRRSIASKMLIQEMSEMIIQEKVQTLYVSLGEIEYLTDDE</sequence>
<protein>
    <submittedName>
        <fullName evidence="2">Uncharacterized protein</fullName>
    </submittedName>
</protein>
<keyword evidence="3" id="KW-1185">Reference proteome</keyword>
<dbReference type="EMBL" id="JARKNE010000006">
    <property type="protein sequence ID" value="KAK5826333.1"/>
    <property type="molecule type" value="Genomic_DNA"/>
</dbReference>
<name>A0ABR0PPQ2_GOSAR</name>
<gene>
    <name evidence="2" type="ORF">PVK06_021251</name>
</gene>
<evidence type="ECO:0000256" key="1">
    <source>
        <dbReference type="SAM" id="MobiDB-lite"/>
    </source>
</evidence>
<comment type="caution">
    <text evidence="2">The sequence shown here is derived from an EMBL/GenBank/DDBJ whole genome shotgun (WGS) entry which is preliminary data.</text>
</comment>
<dbReference type="Proteomes" id="UP001358586">
    <property type="component" value="Chromosome 6"/>
</dbReference>
<feature type="region of interest" description="Disordered" evidence="1">
    <location>
        <begin position="1"/>
        <end position="38"/>
    </location>
</feature>